<sequence length="212" mass="23159">MTDRQHPRAIDVGGSPYLRDAKGALVPLSTVKAADLLMDETVDRVLTEAARISAVIREFKAGTFDHIAGFQALVAQDYGASVGGKKGNVTLTTFDGCRKVMLQVADLVEFGPELQAAKALIDECLSEWAAGSGAELRALVTRAFSVEKQGQINRTELFMLLRVEIADARWQRAMDAIRDSIRVIGSRSYLRFYERDTPAAAWRAVSIDIAAV</sequence>
<accession>A0A2A4HYD7</accession>
<keyword evidence="2" id="KW-1185">Reference proteome</keyword>
<dbReference type="InterPro" id="IPR021505">
    <property type="entry name" value="Phage_B3_Orf6"/>
</dbReference>
<dbReference type="Pfam" id="PF11363">
    <property type="entry name" value="DUF3164"/>
    <property type="match status" value="1"/>
</dbReference>
<proteinExistence type="predicted"/>
<dbReference type="AlphaFoldDB" id="A0A2A4HYD7"/>
<gene>
    <name evidence="1" type="ORF">COA17_11115</name>
</gene>
<evidence type="ECO:0000313" key="1">
    <source>
        <dbReference type="EMBL" id="PCG08698.1"/>
    </source>
</evidence>
<protein>
    <submittedName>
        <fullName evidence="1">Sulfate transporter</fullName>
    </submittedName>
</protein>
<dbReference type="EMBL" id="NWVD01000004">
    <property type="protein sequence ID" value="PCG08698.1"/>
    <property type="molecule type" value="Genomic_DNA"/>
</dbReference>
<dbReference type="RefSeq" id="WP_096612446.1">
    <property type="nucleotide sequence ID" value="NZ_NWVD01000004.1"/>
</dbReference>
<evidence type="ECO:0000313" key="2">
    <source>
        <dbReference type="Proteomes" id="UP000218784"/>
    </source>
</evidence>
<name>A0A2A4HYD7_9SPHN</name>
<reference evidence="1 2" key="1">
    <citation type="submission" date="2017-09" db="EMBL/GenBank/DDBJ databases">
        <title>Sphingomonas ginsenosidimutans KACC 14949, whole genome shotgun sequence.</title>
        <authorList>
            <person name="Feng G."/>
            <person name="Zhu H."/>
        </authorList>
    </citation>
    <scope>NUCLEOTIDE SEQUENCE [LARGE SCALE GENOMIC DNA]</scope>
    <source>
        <strain evidence="1 2">KACC 14949</strain>
    </source>
</reference>
<organism evidence="1 2">
    <name type="scientific">Sphingomonas ginsenosidimutans</name>
    <dbReference type="NCBI Taxonomy" id="862134"/>
    <lineage>
        <taxon>Bacteria</taxon>
        <taxon>Pseudomonadati</taxon>
        <taxon>Pseudomonadota</taxon>
        <taxon>Alphaproteobacteria</taxon>
        <taxon>Sphingomonadales</taxon>
        <taxon>Sphingomonadaceae</taxon>
        <taxon>Sphingomonas</taxon>
    </lineage>
</organism>
<dbReference type="Proteomes" id="UP000218784">
    <property type="component" value="Unassembled WGS sequence"/>
</dbReference>
<comment type="caution">
    <text evidence="1">The sequence shown here is derived from an EMBL/GenBank/DDBJ whole genome shotgun (WGS) entry which is preliminary data.</text>
</comment>